<proteinExistence type="predicted"/>
<comment type="caution">
    <text evidence="2">The sequence shown here is derived from an EMBL/GenBank/DDBJ whole genome shotgun (WGS) entry which is preliminary data.</text>
</comment>
<dbReference type="EMBL" id="SWAU01000113">
    <property type="protein sequence ID" value="TKA96219.1"/>
    <property type="molecule type" value="Genomic_DNA"/>
</dbReference>
<evidence type="ECO:0000313" key="2">
    <source>
        <dbReference type="EMBL" id="TKA96219.1"/>
    </source>
</evidence>
<dbReference type="RefSeq" id="WP_136792892.1">
    <property type="nucleotide sequence ID" value="NZ_SWAU01000113.1"/>
</dbReference>
<accession>A0A4U0YZ43</accession>
<gene>
    <name evidence="2" type="ORF">FAZ78_12625</name>
</gene>
<name>A0A4U0YZ43_9RHOB</name>
<evidence type="ECO:0000313" key="3">
    <source>
        <dbReference type="Proteomes" id="UP000306340"/>
    </source>
</evidence>
<evidence type="ECO:0000256" key="1">
    <source>
        <dbReference type="SAM" id="MobiDB-lite"/>
    </source>
</evidence>
<sequence length="73" mass="8278">MFYDTRLSPSGLARTTPEESKRARARSVRIRRFLAKRKALSEAELEEESLRLEEQAAAIIDALNLTPRSGAIY</sequence>
<feature type="region of interest" description="Disordered" evidence="1">
    <location>
        <begin position="1"/>
        <end position="20"/>
    </location>
</feature>
<reference evidence="2 3" key="1">
    <citation type="submission" date="2019-04" db="EMBL/GenBank/DDBJ databases">
        <title>Crypto-aerobic microbial life in anoxic (sulfidic) marine sediments.</title>
        <authorList>
            <person name="Bhattacharya S."/>
            <person name="Roy C."/>
            <person name="Mondal N."/>
            <person name="Sarkar J."/>
            <person name="Mandal S."/>
            <person name="Rameez M.J."/>
            <person name="Ghosh W."/>
        </authorList>
    </citation>
    <scope>NUCLEOTIDE SEQUENCE [LARGE SCALE GENOMIC DNA]</scope>
    <source>
        <strain evidence="2 3">SBBC</strain>
    </source>
</reference>
<organism evidence="2 3">
    <name type="scientific">Cereibacter changlensis</name>
    <dbReference type="NCBI Taxonomy" id="402884"/>
    <lineage>
        <taxon>Bacteria</taxon>
        <taxon>Pseudomonadati</taxon>
        <taxon>Pseudomonadota</taxon>
        <taxon>Alphaproteobacteria</taxon>
        <taxon>Rhodobacterales</taxon>
        <taxon>Paracoccaceae</taxon>
        <taxon>Cereibacter</taxon>
    </lineage>
</organism>
<dbReference type="AlphaFoldDB" id="A0A4U0YZ43"/>
<dbReference type="Proteomes" id="UP000306340">
    <property type="component" value="Unassembled WGS sequence"/>
</dbReference>
<protein>
    <submittedName>
        <fullName evidence="2">Uncharacterized protein</fullName>
    </submittedName>
</protein>